<feature type="chain" id="PRO_5030752110" evidence="1">
    <location>
        <begin position="25"/>
        <end position="80"/>
    </location>
</feature>
<reference evidence="2 3" key="1">
    <citation type="submission" date="2020-08" db="EMBL/GenBank/DDBJ databases">
        <title>Genomic Encyclopedia of Type Strains, Phase IV (KMG-V): Genome sequencing to study the core and pangenomes of soil and plant-associated prokaryotes.</title>
        <authorList>
            <person name="Whitman W."/>
        </authorList>
    </citation>
    <scope>NUCLEOTIDE SEQUENCE [LARGE SCALE GENOMIC DNA]</scope>
    <source>
        <strain evidence="2 3">SEMIA 492</strain>
    </source>
</reference>
<feature type="signal peptide" evidence="1">
    <location>
        <begin position="1"/>
        <end position="24"/>
    </location>
</feature>
<name>A0A7W7EME5_9HYPH</name>
<dbReference type="AlphaFoldDB" id="A0A7W7EME5"/>
<evidence type="ECO:0000313" key="3">
    <source>
        <dbReference type="Proteomes" id="UP000543836"/>
    </source>
</evidence>
<protein>
    <submittedName>
        <fullName evidence="2">Ni/Co efflux regulator RcnB</fullName>
    </submittedName>
</protein>
<accession>A0A7W7EME5</accession>
<proteinExistence type="predicted"/>
<dbReference type="EMBL" id="JACIIG010000017">
    <property type="protein sequence ID" value="MBB4570885.1"/>
    <property type="molecule type" value="Genomic_DNA"/>
</dbReference>
<keyword evidence="1" id="KW-0732">Signal</keyword>
<dbReference type="Proteomes" id="UP000543836">
    <property type="component" value="Unassembled WGS sequence"/>
</dbReference>
<keyword evidence="3" id="KW-1185">Reference proteome</keyword>
<evidence type="ECO:0000256" key="1">
    <source>
        <dbReference type="SAM" id="SignalP"/>
    </source>
</evidence>
<organism evidence="2 3">
    <name type="scientific">Rhizobium leucaenae</name>
    <dbReference type="NCBI Taxonomy" id="29450"/>
    <lineage>
        <taxon>Bacteria</taxon>
        <taxon>Pseudomonadati</taxon>
        <taxon>Pseudomonadota</taxon>
        <taxon>Alphaproteobacteria</taxon>
        <taxon>Hyphomicrobiales</taxon>
        <taxon>Rhizobiaceae</taxon>
        <taxon>Rhizobium/Agrobacterium group</taxon>
        <taxon>Rhizobium</taxon>
    </lineage>
</organism>
<dbReference type="GeneID" id="32526243"/>
<dbReference type="RefSeq" id="WP_081670416.1">
    <property type="nucleotide sequence ID" value="NZ_JACIIG010000017.1"/>
</dbReference>
<comment type="caution">
    <text evidence="2">The sequence shown here is derived from an EMBL/GenBank/DDBJ whole genome shotgun (WGS) entry which is preliminary data.</text>
</comment>
<gene>
    <name evidence="2" type="ORF">GGE60_005042</name>
</gene>
<sequence>MRKFLIASAIALASFAATSLPSQAASVEITTGGGPYYHHRHHYQDRYDGYYRHHNRRCFTRVEKGWHHGHRVVTRERVCR</sequence>
<evidence type="ECO:0000313" key="2">
    <source>
        <dbReference type="EMBL" id="MBB4570885.1"/>
    </source>
</evidence>